<evidence type="ECO:0000259" key="2">
    <source>
        <dbReference type="Pfam" id="PF23584"/>
    </source>
</evidence>
<evidence type="ECO:0000313" key="4">
    <source>
        <dbReference type="Proteomes" id="UP000235023"/>
    </source>
</evidence>
<feature type="domain" description="DUF7136" evidence="2">
    <location>
        <begin position="92"/>
        <end position="154"/>
    </location>
</feature>
<organism evidence="3 4">
    <name type="scientific">Aspergillus taichungensis</name>
    <dbReference type="NCBI Taxonomy" id="482145"/>
    <lineage>
        <taxon>Eukaryota</taxon>
        <taxon>Fungi</taxon>
        <taxon>Dikarya</taxon>
        <taxon>Ascomycota</taxon>
        <taxon>Pezizomycotina</taxon>
        <taxon>Eurotiomycetes</taxon>
        <taxon>Eurotiomycetidae</taxon>
        <taxon>Eurotiales</taxon>
        <taxon>Aspergillaceae</taxon>
        <taxon>Aspergillus</taxon>
        <taxon>Aspergillus subgen. Circumdati</taxon>
    </lineage>
</organism>
<feature type="chain" id="PRO_5014374981" description="DUF7136 domain-containing protein" evidence="1">
    <location>
        <begin position="23"/>
        <end position="157"/>
    </location>
</feature>
<sequence length="157" mass="16380">MGFHSSWMLVTLSQAFASAAEANNYTTWGTVEAGVLFSRNATIAPSALTRIVFAVQNSLLVGCLTPGSLAIPPRTASRSRLSAPQRTTAFAPKSLSRAQNVTEFIGRPGQNYESAPWVVITPPTATVNSCKVKTNSTTAASMSAALTATACLAACPK</sequence>
<evidence type="ECO:0000256" key="1">
    <source>
        <dbReference type="SAM" id="SignalP"/>
    </source>
</evidence>
<dbReference type="Proteomes" id="UP000235023">
    <property type="component" value="Unassembled WGS sequence"/>
</dbReference>
<evidence type="ECO:0000313" key="3">
    <source>
        <dbReference type="EMBL" id="PLN84760.1"/>
    </source>
</evidence>
<keyword evidence="4" id="KW-1185">Reference proteome</keyword>
<gene>
    <name evidence="3" type="ORF">BDW42DRAFT_191368</name>
</gene>
<dbReference type="Pfam" id="PF23584">
    <property type="entry name" value="DUF7136"/>
    <property type="match status" value="1"/>
</dbReference>
<accession>A0A2J5I4D1</accession>
<proteinExistence type="predicted"/>
<dbReference type="EMBL" id="KZ559509">
    <property type="protein sequence ID" value="PLN84760.1"/>
    <property type="molecule type" value="Genomic_DNA"/>
</dbReference>
<dbReference type="OrthoDB" id="4490227at2759"/>
<reference evidence="4" key="1">
    <citation type="submission" date="2017-12" db="EMBL/GenBank/DDBJ databases">
        <authorList>
            <consortium name="DOE Joint Genome Institute"/>
            <person name="Mondo S.J."/>
            <person name="Kjaerbolling I."/>
            <person name="Vesth T.C."/>
            <person name="Frisvad J.C."/>
            <person name="Nybo J.L."/>
            <person name="Theobald S."/>
            <person name="Kuo A."/>
            <person name="Bowyer P."/>
            <person name="Matsuda Y."/>
            <person name="Lyhne E.K."/>
            <person name="Kogle M.E."/>
            <person name="Clum A."/>
            <person name="Lipzen A."/>
            <person name="Salamov A."/>
            <person name="Ngan C.Y."/>
            <person name="Daum C."/>
            <person name="Chiniquy J."/>
            <person name="Barry K."/>
            <person name="LaButti K."/>
            <person name="Haridas S."/>
            <person name="Simmons B.A."/>
            <person name="Magnuson J.K."/>
            <person name="Mortensen U.H."/>
            <person name="Larsen T.O."/>
            <person name="Grigoriev I.V."/>
            <person name="Baker S.E."/>
            <person name="Andersen M.R."/>
            <person name="Nordberg H.P."/>
            <person name="Cantor M.N."/>
            <person name="Hua S.X."/>
        </authorList>
    </citation>
    <scope>NUCLEOTIDE SEQUENCE [LARGE SCALE GENOMIC DNA]</scope>
    <source>
        <strain evidence="4">IBT 19404</strain>
    </source>
</reference>
<dbReference type="AlphaFoldDB" id="A0A2J5I4D1"/>
<dbReference type="InterPro" id="IPR055560">
    <property type="entry name" value="DUF7136"/>
</dbReference>
<feature type="signal peptide" evidence="1">
    <location>
        <begin position="1"/>
        <end position="22"/>
    </location>
</feature>
<keyword evidence="1" id="KW-0732">Signal</keyword>
<name>A0A2J5I4D1_9EURO</name>
<protein>
    <recommendedName>
        <fullName evidence="2">DUF7136 domain-containing protein</fullName>
    </recommendedName>
</protein>